<proteinExistence type="predicted"/>
<dbReference type="WBParaSite" id="nRc.2.0.1.t35445-RA">
    <property type="protein sequence ID" value="nRc.2.0.1.t35445-RA"/>
    <property type="gene ID" value="nRc.2.0.1.g35445"/>
</dbReference>
<accession>A0A915KAR3</accession>
<dbReference type="Proteomes" id="UP000887565">
    <property type="component" value="Unplaced"/>
</dbReference>
<evidence type="ECO:0000313" key="2">
    <source>
        <dbReference type="WBParaSite" id="nRc.2.0.1.t35445-RA"/>
    </source>
</evidence>
<dbReference type="AlphaFoldDB" id="A0A915KAR3"/>
<protein>
    <submittedName>
        <fullName evidence="2">Uncharacterized protein</fullName>
    </submittedName>
</protein>
<evidence type="ECO:0000313" key="1">
    <source>
        <dbReference type="Proteomes" id="UP000887565"/>
    </source>
</evidence>
<organism evidence="1 2">
    <name type="scientific">Romanomermis culicivorax</name>
    <name type="common">Nematode worm</name>
    <dbReference type="NCBI Taxonomy" id="13658"/>
    <lineage>
        <taxon>Eukaryota</taxon>
        <taxon>Metazoa</taxon>
        <taxon>Ecdysozoa</taxon>
        <taxon>Nematoda</taxon>
        <taxon>Enoplea</taxon>
        <taxon>Dorylaimia</taxon>
        <taxon>Mermithida</taxon>
        <taxon>Mermithoidea</taxon>
        <taxon>Mermithidae</taxon>
        <taxon>Romanomermis</taxon>
    </lineage>
</organism>
<sequence>MVKCDKPLFQSEAKFRSEKYWDSCQRQSPAVADSYTDELKPGKLPIFQDLGLGNWWTWKKMNETFETDNEDDLDLVRHYSKRINFYLPPQPFKERYRVSHEQAR</sequence>
<reference evidence="2" key="1">
    <citation type="submission" date="2022-11" db="UniProtKB">
        <authorList>
            <consortium name="WormBaseParasite"/>
        </authorList>
    </citation>
    <scope>IDENTIFICATION</scope>
</reference>
<name>A0A915KAR3_ROMCU</name>
<keyword evidence="1" id="KW-1185">Reference proteome</keyword>